<sequence length="392" mass="43466">MAKKDVQVQCGECLIWVSMSETRFESAEEAEAGEFLCRLCVLQARLDRMETENRTIVTRIVELESQLRRERDERQALEERLRNVEGSRTETVALNGNGGQAEKQNDEARSATSVGDGDGDDDGSVGQSYAGALTQNSQKNRETNAVNQKGQLVGGSTGAGPSEDKRVLVVGSSNVNRFKAGLAWKVKEDERVTVQAYPGACIGKVMEGAKNHLWDSMDGQNLVVIHAGLNDVLQGREQNLGRQIEAEVRKLRATAERVQIVMCTIPEIQGQSVKTERKVVRANAIIRGMGRELGYEVIDINREVYKPASASPFFADGIHYREHTGRRRLLKLEERTTKEMTKVQMPHLAGGSSPCLGPRLHKEHIFSRANRTALNRHPYPTGKSAFAEARDL</sequence>
<accession>A0AC60P3R8</accession>
<name>A0AC60P3R8_IXOPE</name>
<evidence type="ECO:0000313" key="2">
    <source>
        <dbReference type="Proteomes" id="UP000805193"/>
    </source>
</evidence>
<evidence type="ECO:0000313" key="1">
    <source>
        <dbReference type="EMBL" id="KAG0414034.1"/>
    </source>
</evidence>
<proteinExistence type="predicted"/>
<dbReference type="Proteomes" id="UP000805193">
    <property type="component" value="Unassembled WGS sequence"/>
</dbReference>
<gene>
    <name evidence="1" type="ORF">HPB47_008803</name>
</gene>
<comment type="caution">
    <text evidence="1">The sequence shown here is derived from an EMBL/GenBank/DDBJ whole genome shotgun (WGS) entry which is preliminary data.</text>
</comment>
<protein>
    <submittedName>
        <fullName evidence="1">Uncharacterized protein</fullName>
    </submittedName>
</protein>
<reference evidence="1 2" key="1">
    <citation type="journal article" date="2020" name="Cell">
        <title>Large-Scale Comparative Analyses of Tick Genomes Elucidate Their Genetic Diversity and Vector Capacities.</title>
        <authorList>
            <consortium name="Tick Genome and Microbiome Consortium (TIGMIC)"/>
            <person name="Jia N."/>
            <person name="Wang J."/>
            <person name="Shi W."/>
            <person name="Du L."/>
            <person name="Sun Y."/>
            <person name="Zhan W."/>
            <person name="Jiang J.F."/>
            <person name="Wang Q."/>
            <person name="Zhang B."/>
            <person name="Ji P."/>
            <person name="Bell-Sakyi L."/>
            <person name="Cui X.M."/>
            <person name="Yuan T.T."/>
            <person name="Jiang B.G."/>
            <person name="Yang W.F."/>
            <person name="Lam T.T."/>
            <person name="Chang Q.C."/>
            <person name="Ding S.J."/>
            <person name="Wang X.J."/>
            <person name="Zhu J.G."/>
            <person name="Ruan X.D."/>
            <person name="Zhao L."/>
            <person name="Wei J.T."/>
            <person name="Ye R.Z."/>
            <person name="Que T.C."/>
            <person name="Du C.H."/>
            <person name="Zhou Y.H."/>
            <person name="Cheng J.X."/>
            <person name="Dai P.F."/>
            <person name="Guo W.B."/>
            <person name="Han X.H."/>
            <person name="Huang E.J."/>
            <person name="Li L.F."/>
            <person name="Wei W."/>
            <person name="Gao Y.C."/>
            <person name="Liu J.Z."/>
            <person name="Shao H.Z."/>
            <person name="Wang X."/>
            <person name="Wang C.C."/>
            <person name="Yang T.C."/>
            <person name="Huo Q.B."/>
            <person name="Li W."/>
            <person name="Chen H.Y."/>
            <person name="Chen S.E."/>
            <person name="Zhou L.G."/>
            <person name="Ni X.B."/>
            <person name="Tian J.H."/>
            <person name="Sheng Y."/>
            <person name="Liu T."/>
            <person name="Pan Y.S."/>
            <person name="Xia L.Y."/>
            <person name="Li J."/>
            <person name="Zhao F."/>
            <person name="Cao W.C."/>
        </authorList>
    </citation>
    <scope>NUCLEOTIDE SEQUENCE [LARGE SCALE GENOMIC DNA]</scope>
    <source>
        <strain evidence="1">Iper-2018</strain>
    </source>
</reference>
<organism evidence="1 2">
    <name type="scientific">Ixodes persulcatus</name>
    <name type="common">Taiga tick</name>
    <dbReference type="NCBI Taxonomy" id="34615"/>
    <lineage>
        <taxon>Eukaryota</taxon>
        <taxon>Metazoa</taxon>
        <taxon>Ecdysozoa</taxon>
        <taxon>Arthropoda</taxon>
        <taxon>Chelicerata</taxon>
        <taxon>Arachnida</taxon>
        <taxon>Acari</taxon>
        <taxon>Parasitiformes</taxon>
        <taxon>Ixodida</taxon>
        <taxon>Ixodoidea</taxon>
        <taxon>Ixodidae</taxon>
        <taxon>Ixodinae</taxon>
        <taxon>Ixodes</taxon>
    </lineage>
</organism>
<dbReference type="EMBL" id="JABSTQ010011211">
    <property type="protein sequence ID" value="KAG0414034.1"/>
    <property type="molecule type" value="Genomic_DNA"/>
</dbReference>
<keyword evidence="2" id="KW-1185">Reference proteome</keyword>